<reference evidence="2" key="1">
    <citation type="submission" date="2010-07" db="EMBL/GenBank/DDBJ databases">
        <authorList>
            <consortium name="The Caenorhabditis brenneri Sequencing and Analysis Consortium"/>
            <person name="Wilson R.K."/>
        </authorList>
    </citation>
    <scope>NUCLEOTIDE SEQUENCE</scope>
    <source>
        <strain evidence="2">PB2801</strain>
    </source>
</reference>
<dbReference type="Proteomes" id="UP000008068">
    <property type="component" value="Unassembled WGS sequence"/>
</dbReference>
<dbReference type="FunCoup" id="G0NMB1">
    <property type="interactions" value="243"/>
</dbReference>
<dbReference type="AlphaFoldDB" id="G0NMB1"/>
<reference evidence="4" key="3">
    <citation type="submission" date="2011-07" db="EMBL/GenBank/DDBJ databases">
        <authorList>
            <consortium name="Caenorhabditis brenneri Sequencing and Analysis Consortium"/>
            <person name="Wilson R.K."/>
        </authorList>
    </citation>
    <scope>NUCLEOTIDE SEQUENCE [LARGE SCALE GENOMIC DNA]</scope>
    <source>
        <strain evidence="4">PB2801</strain>
    </source>
</reference>
<keyword evidence="4" id="KW-1185">Reference proteome</keyword>
<organism evidence="4">
    <name type="scientific">Caenorhabditis brenneri</name>
    <name type="common">Nematode worm</name>
    <dbReference type="NCBI Taxonomy" id="135651"/>
    <lineage>
        <taxon>Eukaryota</taxon>
        <taxon>Metazoa</taxon>
        <taxon>Ecdysozoa</taxon>
        <taxon>Nematoda</taxon>
        <taxon>Chromadorea</taxon>
        <taxon>Rhabditida</taxon>
        <taxon>Rhabditina</taxon>
        <taxon>Rhabditomorpha</taxon>
        <taxon>Rhabditoidea</taxon>
        <taxon>Rhabditidae</taxon>
        <taxon>Peloderinae</taxon>
        <taxon>Caenorhabditis</taxon>
    </lineage>
</organism>
<evidence type="ECO:0008006" key="5">
    <source>
        <dbReference type="Google" id="ProtNLM"/>
    </source>
</evidence>
<dbReference type="OMA" id="MSSEFRY"/>
<protein>
    <recommendedName>
        <fullName evidence="5">Apple domain-containing protein</fullName>
    </recommendedName>
</protein>
<feature type="signal peptide" evidence="1">
    <location>
        <begin position="1"/>
        <end position="16"/>
    </location>
</feature>
<reference evidence="2" key="2">
    <citation type="submission" date="2011-07" db="EMBL/GenBank/DDBJ databases">
        <authorList>
            <consortium name="WormBase Consortium"/>
        </authorList>
    </citation>
    <scope>NUCLEOTIDE SEQUENCE [LARGE SCALE GENOMIC DNA]</scope>
    <source>
        <strain evidence="2">PB2801</strain>
    </source>
</reference>
<dbReference type="HOGENOM" id="CLU_1857013_0_0_1"/>
<dbReference type="OrthoDB" id="5817737at2759"/>
<keyword evidence="1" id="KW-0732">Signal</keyword>
<gene>
    <name evidence="2" type="ORF">CAEBREN_01510</name>
    <name evidence="3" type="ORF">CAEBREN_24437</name>
</gene>
<sequence length="138" mass="15761">MIRLIFLLFFVGHVQCQFCMLQFKENWVDTSIGSPFFSGPQKSDADCKKLCIARQDCVTADYSYDAKRCKLFNLKGVMYLGESEKGKTNAWIKFPTSNCGDNSQLDQAINQGTVKTLSDGKKYLIRWQNKSTLHIARQ</sequence>
<dbReference type="EMBL" id="GL379909">
    <property type="protein sequence ID" value="EGT34053.1"/>
    <property type="molecule type" value="Genomic_DNA"/>
</dbReference>
<feature type="chain" id="PRO_5010833353" description="Apple domain-containing protein" evidence="1">
    <location>
        <begin position="17"/>
        <end position="138"/>
    </location>
</feature>
<dbReference type="EMBL" id="GL379909">
    <property type="protein sequence ID" value="EGT33991.1"/>
    <property type="molecule type" value="Genomic_DNA"/>
</dbReference>
<evidence type="ECO:0000313" key="3">
    <source>
        <dbReference type="EMBL" id="EGT34053.1"/>
    </source>
</evidence>
<evidence type="ECO:0000256" key="1">
    <source>
        <dbReference type="SAM" id="SignalP"/>
    </source>
</evidence>
<proteinExistence type="predicted"/>
<evidence type="ECO:0000313" key="2">
    <source>
        <dbReference type="EMBL" id="EGT33991.1"/>
    </source>
</evidence>
<name>G0NMB1_CAEBE</name>
<evidence type="ECO:0000313" key="4">
    <source>
        <dbReference type="Proteomes" id="UP000008068"/>
    </source>
</evidence>
<accession>G0NMB1</accession>